<evidence type="ECO:0000313" key="1">
    <source>
        <dbReference type="EMBL" id="KAF6474727.1"/>
    </source>
</evidence>
<comment type="caution">
    <text evidence="1">The sequence shown here is derived from an EMBL/GenBank/DDBJ whole genome shotgun (WGS) entry which is preliminary data.</text>
</comment>
<sequence>MCVCERRKERGRDLILGNRGSWLQFTRDRVFCVWGWRLKFRDRRPKRRQTSVDVGTSWNLRLSWHPLGLAISKPLTWMTPWASCRKVGSHCHGIKYTPGPGGREAVAENLAGVERALGLPAAPAIQDADKPQCCDCNAPCPAPASQA</sequence>
<dbReference type="EMBL" id="JACASE010000004">
    <property type="protein sequence ID" value="KAF6474727.1"/>
    <property type="molecule type" value="Genomic_DNA"/>
</dbReference>
<protein>
    <submittedName>
        <fullName evidence="1">Uncharacterized protein</fullName>
    </submittedName>
</protein>
<proteinExistence type="predicted"/>
<accession>A0A7J8HQX2</accession>
<keyword evidence="2" id="KW-1185">Reference proteome</keyword>
<gene>
    <name evidence="1" type="ORF">HJG63_010897</name>
</gene>
<dbReference type="Proteomes" id="UP000593571">
    <property type="component" value="Unassembled WGS sequence"/>
</dbReference>
<reference evidence="1 2" key="1">
    <citation type="journal article" date="2020" name="Nature">
        <title>Six reference-quality genomes reveal evolution of bat adaptations.</title>
        <authorList>
            <person name="Jebb D."/>
            <person name="Huang Z."/>
            <person name="Pippel M."/>
            <person name="Hughes G.M."/>
            <person name="Lavrichenko K."/>
            <person name="Devanna P."/>
            <person name="Winkler S."/>
            <person name="Jermiin L.S."/>
            <person name="Skirmuntt E.C."/>
            <person name="Katzourakis A."/>
            <person name="Burkitt-Gray L."/>
            <person name="Ray D.A."/>
            <person name="Sullivan K.A.M."/>
            <person name="Roscito J.G."/>
            <person name="Kirilenko B.M."/>
            <person name="Davalos L.M."/>
            <person name="Corthals A.P."/>
            <person name="Power M.L."/>
            <person name="Jones G."/>
            <person name="Ransome R.D."/>
            <person name="Dechmann D.K.N."/>
            <person name="Locatelli A.G."/>
            <person name="Puechmaille S.J."/>
            <person name="Fedrigo O."/>
            <person name="Jarvis E.D."/>
            <person name="Hiller M."/>
            <person name="Vernes S.C."/>
            <person name="Myers E.W."/>
            <person name="Teeling E.C."/>
        </authorList>
    </citation>
    <scope>NUCLEOTIDE SEQUENCE [LARGE SCALE GENOMIC DNA]</scope>
    <source>
        <strain evidence="1">MRouAeg1</strain>
        <tissue evidence="1">Muscle</tissue>
    </source>
</reference>
<name>A0A7J8HQX2_ROUAE</name>
<evidence type="ECO:0000313" key="2">
    <source>
        <dbReference type="Proteomes" id="UP000593571"/>
    </source>
</evidence>
<organism evidence="1 2">
    <name type="scientific">Rousettus aegyptiacus</name>
    <name type="common">Egyptian fruit bat</name>
    <name type="synonym">Pteropus aegyptiacus</name>
    <dbReference type="NCBI Taxonomy" id="9407"/>
    <lineage>
        <taxon>Eukaryota</taxon>
        <taxon>Metazoa</taxon>
        <taxon>Chordata</taxon>
        <taxon>Craniata</taxon>
        <taxon>Vertebrata</taxon>
        <taxon>Euteleostomi</taxon>
        <taxon>Mammalia</taxon>
        <taxon>Eutheria</taxon>
        <taxon>Laurasiatheria</taxon>
        <taxon>Chiroptera</taxon>
        <taxon>Yinpterochiroptera</taxon>
        <taxon>Pteropodoidea</taxon>
        <taxon>Pteropodidae</taxon>
        <taxon>Rousettinae</taxon>
        <taxon>Rousettus</taxon>
    </lineage>
</organism>
<dbReference type="AlphaFoldDB" id="A0A7J8HQX2"/>